<name>A0ACC1YUQ8_MELAZ</name>
<protein>
    <submittedName>
        <fullName evidence="1">Plant cadmium resistance 2</fullName>
    </submittedName>
</protein>
<keyword evidence="2" id="KW-1185">Reference proteome</keyword>
<sequence length="186" mass="20268">MGRVQGTQVGEIPQPGEPVGSTLPNFQAGGHVPIGNSPAPNFQAGGHLPIGNSWSSGLFDCHLHQTNAIITAILPCVTFGQIAEVLDEGNTTCPMGTFMYLLTMPVLCSQWILGSNYRAKLRRNYNLVEAPYTDVISHIFCLWCSLCQEFRELQNRGLDPALGWNGILAQRNQAAMAPPPNQFMSK</sequence>
<gene>
    <name evidence="1" type="ORF">OWV82_000622</name>
</gene>
<evidence type="ECO:0000313" key="1">
    <source>
        <dbReference type="EMBL" id="KAJ4727540.1"/>
    </source>
</evidence>
<comment type="caution">
    <text evidence="1">The sequence shown here is derived from an EMBL/GenBank/DDBJ whole genome shotgun (WGS) entry which is preliminary data.</text>
</comment>
<dbReference type="Proteomes" id="UP001164539">
    <property type="component" value="Chromosome 1"/>
</dbReference>
<reference evidence="1 2" key="1">
    <citation type="journal article" date="2023" name="Science">
        <title>Complex scaffold remodeling in plant triterpene biosynthesis.</title>
        <authorList>
            <person name="De La Pena R."/>
            <person name="Hodgson H."/>
            <person name="Liu J.C."/>
            <person name="Stephenson M.J."/>
            <person name="Martin A.C."/>
            <person name="Owen C."/>
            <person name="Harkess A."/>
            <person name="Leebens-Mack J."/>
            <person name="Jimenez L.E."/>
            <person name="Osbourn A."/>
            <person name="Sattely E.S."/>
        </authorList>
    </citation>
    <scope>NUCLEOTIDE SEQUENCE [LARGE SCALE GENOMIC DNA]</scope>
    <source>
        <strain evidence="2">cv. JPN11</strain>
        <tissue evidence="1">Leaf</tissue>
    </source>
</reference>
<evidence type="ECO:0000313" key="2">
    <source>
        <dbReference type="Proteomes" id="UP001164539"/>
    </source>
</evidence>
<accession>A0ACC1YUQ8</accession>
<organism evidence="1 2">
    <name type="scientific">Melia azedarach</name>
    <name type="common">Chinaberry tree</name>
    <dbReference type="NCBI Taxonomy" id="155640"/>
    <lineage>
        <taxon>Eukaryota</taxon>
        <taxon>Viridiplantae</taxon>
        <taxon>Streptophyta</taxon>
        <taxon>Embryophyta</taxon>
        <taxon>Tracheophyta</taxon>
        <taxon>Spermatophyta</taxon>
        <taxon>Magnoliopsida</taxon>
        <taxon>eudicotyledons</taxon>
        <taxon>Gunneridae</taxon>
        <taxon>Pentapetalae</taxon>
        <taxon>rosids</taxon>
        <taxon>malvids</taxon>
        <taxon>Sapindales</taxon>
        <taxon>Meliaceae</taxon>
        <taxon>Melia</taxon>
    </lineage>
</organism>
<dbReference type="EMBL" id="CM051394">
    <property type="protein sequence ID" value="KAJ4727540.1"/>
    <property type="molecule type" value="Genomic_DNA"/>
</dbReference>
<proteinExistence type="predicted"/>